<keyword evidence="3" id="KW-1185">Reference proteome</keyword>
<dbReference type="InterPro" id="IPR029058">
    <property type="entry name" value="AB_hydrolase_fold"/>
</dbReference>
<feature type="domain" description="AB hydrolase-1" evidence="1">
    <location>
        <begin position="11"/>
        <end position="167"/>
    </location>
</feature>
<dbReference type="Gene3D" id="3.40.50.1820">
    <property type="entry name" value="alpha/beta hydrolase"/>
    <property type="match status" value="1"/>
</dbReference>
<protein>
    <submittedName>
        <fullName evidence="2">Alpha/beta hydrolase</fullName>
    </submittedName>
</protein>
<dbReference type="GO" id="GO:0016787">
    <property type="term" value="F:hydrolase activity"/>
    <property type="evidence" value="ECO:0007669"/>
    <property type="project" value="UniProtKB-KW"/>
</dbReference>
<dbReference type="EMBL" id="NIPW01000020">
    <property type="protein sequence ID" value="OWJ77436.1"/>
    <property type="molecule type" value="Genomic_DNA"/>
</dbReference>
<dbReference type="InterPro" id="IPR050266">
    <property type="entry name" value="AB_hydrolase_sf"/>
</dbReference>
<dbReference type="SUPFAM" id="SSF53474">
    <property type="entry name" value="alpha/beta-Hydrolases"/>
    <property type="match status" value="1"/>
</dbReference>
<comment type="caution">
    <text evidence="2">The sequence shown here is derived from an EMBL/GenBank/DDBJ whole genome shotgun (WGS) entry which is preliminary data.</text>
</comment>
<dbReference type="InterPro" id="IPR000073">
    <property type="entry name" value="AB_hydrolase_1"/>
</dbReference>
<evidence type="ECO:0000313" key="2">
    <source>
        <dbReference type="EMBL" id="OWJ77436.1"/>
    </source>
</evidence>
<organism evidence="2 3">
    <name type="scientific">Haematobacter genomosp. 1</name>
    <dbReference type="NCBI Taxonomy" id="366618"/>
    <lineage>
        <taxon>Bacteria</taxon>
        <taxon>Pseudomonadati</taxon>
        <taxon>Pseudomonadota</taxon>
        <taxon>Alphaproteobacteria</taxon>
        <taxon>Rhodobacterales</taxon>
        <taxon>Paracoccaceae</taxon>
        <taxon>Haematobacter</taxon>
    </lineage>
</organism>
<dbReference type="Pfam" id="PF00561">
    <property type="entry name" value="Abhydrolase_1"/>
    <property type="match status" value="1"/>
</dbReference>
<proteinExistence type="predicted"/>
<evidence type="ECO:0000259" key="1">
    <source>
        <dbReference type="Pfam" id="PF00561"/>
    </source>
</evidence>
<evidence type="ECO:0000313" key="3">
    <source>
        <dbReference type="Proteomes" id="UP000196878"/>
    </source>
</evidence>
<dbReference type="PANTHER" id="PTHR43798">
    <property type="entry name" value="MONOACYLGLYCEROL LIPASE"/>
    <property type="match status" value="1"/>
</dbReference>
<dbReference type="Proteomes" id="UP000196878">
    <property type="component" value="Unassembled WGS sequence"/>
</dbReference>
<name>A0A212AAT4_9RHOB</name>
<gene>
    <name evidence="2" type="ORF">CDV49_11390</name>
</gene>
<sequence length="182" mass="19625">MAEMTLASAPPSFALIGFSMGGYVARQMVRLAPTRVSCLVLIATSARADSDAQGRSKGVAAAAPFAGISKTAIRRSLAQDREADAMLVQRIRQMGQRLGGEVFQRQALFRRDGDLDALPEIECPTLIVAGRQDRLRTLNETHELAAGIKHTQLEIVDAGHMIPMEAPVELANAVVPFLNSCR</sequence>
<dbReference type="AlphaFoldDB" id="A0A212AAT4"/>
<reference evidence="2 3" key="1">
    <citation type="submission" date="2016-12" db="EMBL/GenBank/DDBJ databases">
        <title>Comparison of Traditional DNA-DNA Hybridization with In Silico Genomic Analysis.</title>
        <authorList>
            <person name="Nicholson A.C."/>
            <person name="Humrighouse B.W."/>
            <person name="Graziano J."/>
            <person name="Lasker B."/>
            <person name="Whitney A.M."/>
            <person name="Mcquiston J.R."/>
        </authorList>
    </citation>
    <scope>NUCLEOTIDE SEQUENCE [LARGE SCALE GENOMIC DNA]</scope>
    <source>
        <strain evidence="2 3">H2240</strain>
    </source>
</reference>
<dbReference type="PRINTS" id="PR00111">
    <property type="entry name" value="ABHYDROLASE"/>
</dbReference>
<keyword evidence="2" id="KW-0378">Hydrolase</keyword>
<accession>A0A212AAT4</accession>
<dbReference type="OrthoDB" id="5491135at2"/>